<organism evidence="1 2">
    <name type="scientific">Eumeta variegata</name>
    <name type="common">Bagworm moth</name>
    <name type="synonym">Eumeta japonica</name>
    <dbReference type="NCBI Taxonomy" id="151549"/>
    <lineage>
        <taxon>Eukaryota</taxon>
        <taxon>Metazoa</taxon>
        <taxon>Ecdysozoa</taxon>
        <taxon>Arthropoda</taxon>
        <taxon>Hexapoda</taxon>
        <taxon>Insecta</taxon>
        <taxon>Pterygota</taxon>
        <taxon>Neoptera</taxon>
        <taxon>Endopterygota</taxon>
        <taxon>Lepidoptera</taxon>
        <taxon>Glossata</taxon>
        <taxon>Ditrysia</taxon>
        <taxon>Tineoidea</taxon>
        <taxon>Psychidae</taxon>
        <taxon>Oiketicinae</taxon>
        <taxon>Eumeta</taxon>
    </lineage>
</organism>
<accession>A0A4C2A1R2</accession>
<gene>
    <name evidence="1" type="ORF">EVAR_66964_1</name>
</gene>
<comment type="caution">
    <text evidence="1">The sequence shown here is derived from an EMBL/GenBank/DDBJ whole genome shotgun (WGS) entry which is preliminary data.</text>
</comment>
<evidence type="ECO:0000313" key="2">
    <source>
        <dbReference type="Proteomes" id="UP000299102"/>
    </source>
</evidence>
<proteinExistence type="predicted"/>
<reference evidence="1 2" key="1">
    <citation type="journal article" date="2019" name="Commun. Biol.">
        <title>The bagworm genome reveals a unique fibroin gene that provides high tensile strength.</title>
        <authorList>
            <person name="Kono N."/>
            <person name="Nakamura H."/>
            <person name="Ohtoshi R."/>
            <person name="Tomita M."/>
            <person name="Numata K."/>
            <person name="Arakawa K."/>
        </authorList>
    </citation>
    <scope>NUCLEOTIDE SEQUENCE [LARGE SCALE GENOMIC DNA]</scope>
</reference>
<name>A0A4C2A1R2_EUMVA</name>
<protein>
    <submittedName>
        <fullName evidence="1">Uncharacterized protein</fullName>
    </submittedName>
</protein>
<evidence type="ECO:0000313" key="1">
    <source>
        <dbReference type="EMBL" id="GBP92837.1"/>
    </source>
</evidence>
<dbReference type="EMBL" id="BGZK01002314">
    <property type="protein sequence ID" value="GBP92837.1"/>
    <property type="molecule type" value="Genomic_DNA"/>
</dbReference>
<sequence>MDYFDECFQPLITEDAAHKGQRIQNHCQNIKQIIFTFIRWRIRSVARTPARPEGTAAALVRGIAPLERTSIKAPNSIISDQIRGGRGGQEGVDPTSDRRMINLVRQAAHKSRRRGEARGRATERAFCPRKTHVKSIRPRRPLAFAWEIRTAAPLRAREAVRVDCSPTPRAPAPAHPTIAKRMPHRKEYEERRYFENFV</sequence>
<dbReference type="Proteomes" id="UP000299102">
    <property type="component" value="Unassembled WGS sequence"/>
</dbReference>
<dbReference type="AlphaFoldDB" id="A0A4C2A1R2"/>
<keyword evidence="2" id="KW-1185">Reference proteome</keyword>